<keyword evidence="9 12" id="KW-1133">Transmembrane helix</keyword>
<feature type="transmembrane region" description="Helical" evidence="12">
    <location>
        <begin position="616"/>
        <end position="638"/>
    </location>
</feature>
<keyword evidence="6" id="KW-0547">Nucleotide-binding</keyword>
<dbReference type="GO" id="GO:0005524">
    <property type="term" value="F:ATP binding"/>
    <property type="evidence" value="ECO:0007669"/>
    <property type="project" value="UniProtKB-KW"/>
</dbReference>
<dbReference type="SUPFAM" id="SSF52540">
    <property type="entry name" value="P-loop containing nucleoside triphosphate hydrolases"/>
    <property type="match status" value="1"/>
</dbReference>
<dbReference type="FunFam" id="3.40.50.300:FF:000032">
    <property type="entry name" value="Export ABC transporter ATP-binding protein"/>
    <property type="match status" value="1"/>
</dbReference>
<dbReference type="PROSITE" id="PS00211">
    <property type="entry name" value="ABC_TRANSPORTER_1"/>
    <property type="match status" value="1"/>
</dbReference>
<keyword evidence="15" id="KW-1185">Reference proteome</keyword>
<evidence type="ECO:0000256" key="9">
    <source>
        <dbReference type="ARBA" id="ARBA00022989"/>
    </source>
</evidence>
<evidence type="ECO:0000259" key="13">
    <source>
        <dbReference type="PROSITE" id="PS50893"/>
    </source>
</evidence>
<name>A0A3F3GVI9_9LACO</name>
<evidence type="ECO:0000256" key="4">
    <source>
        <dbReference type="ARBA" id="ARBA00022519"/>
    </source>
</evidence>
<keyword evidence="7" id="KW-0067">ATP-binding</keyword>
<dbReference type="InterPro" id="IPR003838">
    <property type="entry name" value="ABC3_permease_C"/>
</dbReference>
<evidence type="ECO:0000256" key="7">
    <source>
        <dbReference type="ARBA" id="ARBA00022840"/>
    </source>
</evidence>
<dbReference type="InterPro" id="IPR003593">
    <property type="entry name" value="AAA+_ATPase"/>
</dbReference>
<dbReference type="GO" id="GO:0022857">
    <property type="term" value="F:transmembrane transporter activity"/>
    <property type="evidence" value="ECO:0007669"/>
    <property type="project" value="UniProtKB-ARBA"/>
</dbReference>
<dbReference type="EMBL" id="DF968065">
    <property type="protein sequence ID" value="GAP02876.1"/>
    <property type="molecule type" value="Genomic_DNA"/>
</dbReference>
<keyword evidence="4" id="KW-0997">Cell inner membrane</keyword>
<keyword evidence="8" id="KW-0029">Amino-acid transport</keyword>
<keyword evidence="3" id="KW-1003">Cell membrane</keyword>
<dbReference type="Pfam" id="PF12704">
    <property type="entry name" value="MacB_PCD"/>
    <property type="match status" value="1"/>
</dbReference>
<dbReference type="PROSITE" id="PS50893">
    <property type="entry name" value="ABC_TRANSPORTER_2"/>
    <property type="match status" value="1"/>
</dbReference>
<keyword evidence="5 12" id="KW-0812">Transmembrane</keyword>
<dbReference type="PANTHER" id="PTHR42798:SF2">
    <property type="entry name" value="ABC TRANSPORTER ATP-BINDING PROTEIN MG467-RELATED"/>
    <property type="match status" value="1"/>
</dbReference>
<dbReference type="OrthoDB" id="2079174at2"/>
<dbReference type="STRING" id="220714.SAMN05660469_1274"/>
<dbReference type="InterPro" id="IPR003439">
    <property type="entry name" value="ABC_transporter-like_ATP-bd"/>
</dbReference>
<dbReference type="GO" id="GO:0016887">
    <property type="term" value="F:ATP hydrolysis activity"/>
    <property type="evidence" value="ECO:0007669"/>
    <property type="project" value="InterPro"/>
</dbReference>
<feature type="transmembrane region" description="Helical" evidence="12">
    <location>
        <begin position="264"/>
        <end position="284"/>
    </location>
</feature>
<gene>
    <name evidence="14" type="ORF">FPFC_030560</name>
</gene>
<dbReference type="Gene3D" id="3.40.50.300">
    <property type="entry name" value="P-loop containing nucleotide triphosphate hydrolases"/>
    <property type="match status" value="1"/>
</dbReference>
<dbReference type="Proteomes" id="UP000061227">
    <property type="component" value="Unassembled WGS sequence"/>
</dbReference>
<dbReference type="GO" id="GO:0005886">
    <property type="term" value="C:plasma membrane"/>
    <property type="evidence" value="ECO:0007669"/>
    <property type="project" value="UniProtKB-SubCell"/>
</dbReference>
<dbReference type="Pfam" id="PF02687">
    <property type="entry name" value="FtsX"/>
    <property type="match status" value="1"/>
</dbReference>
<evidence type="ECO:0000256" key="3">
    <source>
        <dbReference type="ARBA" id="ARBA00022475"/>
    </source>
</evidence>
<evidence type="ECO:0000256" key="10">
    <source>
        <dbReference type="ARBA" id="ARBA00023136"/>
    </source>
</evidence>
<evidence type="ECO:0000313" key="14">
    <source>
        <dbReference type="EMBL" id="GAP02876.1"/>
    </source>
</evidence>
<dbReference type="PANTHER" id="PTHR42798">
    <property type="entry name" value="LIPOPROTEIN-RELEASING SYSTEM ATP-BINDING PROTEIN LOLD"/>
    <property type="match status" value="1"/>
</dbReference>
<evidence type="ECO:0000256" key="2">
    <source>
        <dbReference type="ARBA" id="ARBA00022448"/>
    </source>
</evidence>
<evidence type="ECO:0000313" key="15">
    <source>
        <dbReference type="Proteomes" id="UP000061227"/>
    </source>
</evidence>
<keyword evidence="10 12" id="KW-0472">Membrane</keyword>
<dbReference type="Pfam" id="PF00005">
    <property type="entry name" value="ABC_tran"/>
    <property type="match status" value="1"/>
</dbReference>
<dbReference type="GO" id="GO:0098796">
    <property type="term" value="C:membrane protein complex"/>
    <property type="evidence" value="ECO:0007669"/>
    <property type="project" value="UniProtKB-ARBA"/>
</dbReference>
<protein>
    <submittedName>
        <fullName evidence="14">ABC-type antimicrobial peptide transport system, ATPase component</fullName>
    </submittedName>
</protein>
<evidence type="ECO:0000256" key="6">
    <source>
        <dbReference type="ARBA" id="ARBA00022741"/>
    </source>
</evidence>
<accession>A0A3F3GVI9</accession>
<dbReference type="InterPro" id="IPR017911">
    <property type="entry name" value="MacB-like_ATP-bd"/>
</dbReference>
<evidence type="ECO:0000256" key="11">
    <source>
        <dbReference type="ARBA" id="ARBA00038388"/>
    </source>
</evidence>
<evidence type="ECO:0000256" key="12">
    <source>
        <dbReference type="SAM" id="Phobius"/>
    </source>
</evidence>
<evidence type="ECO:0000256" key="8">
    <source>
        <dbReference type="ARBA" id="ARBA00022970"/>
    </source>
</evidence>
<comment type="similarity">
    <text evidence="11">Belongs to the ABC transporter superfamily. Macrolide exporter (TC 3.A.1.122) family.</text>
</comment>
<reference evidence="14 15" key="1">
    <citation type="journal article" date="2015" name="BMC Genomics">
        <title>Comparative genomics of Fructobacillus spp. and Leuconostoc spp. reveals niche-specific evolution of Fructobacillus spp.</title>
        <authorList>
            <person name="Endo A."/>
            <person name="Tanizawa Y."/>
            <person name="Tanaka N."/>
            <person name="Maeno S."/>
            <person name="Kumar H."/>
            <person name="Shiwa Y."/>
            <person name="Okada S."/>
            <person name="Yoshikawa H."/>
            <person name="Dicks L."/>
            <person name="Nakagawa J."/>
            <person name="Arita M."/>
        </authorList>
    </citation>
    <scope>NUCLEOTIDE SEQUENCE [LARGE SCALE GENOMIC DNA]</scope>
    <source>
        <strain evidence="14 15">DSM 15468</strain>
    </source>
</reference>
<dbReference type="RefSeq" id="WP_059377933.1">
    <property type="nucleotide sequence ID" value="NZ_DF968065.1"/>
</dbReference>
<dbReference type="SMART" id="SM00382">
    <property type="entry name" value="AAA"/>
    <property type="match status" value="1"/>
</dbReference>
<comment type="subcellular location">
    <subcellularLocation>
        <location evidence="1">Cell inner membrane</location>
        <topology evidence="1">Multi-pass membrane protein</topology>
    </subcellularLocation>
</comment>
<feature type="transmembrane region" description="Helical" evidence="12">
    <location>
        <begin position="527"/>
        <end position="551"/>
    </location>
</feature>
<dbReference type="InterPro" id="IPR025857">
    <property type="entry name" value="MacB_PCD"/>
</dbReference>
<dbReference type="GO" id="GO:0006865">
    <property type="term" value="P:amino acid transport"/>
    <property type="evidence" value="ECO:0007669"/>
    <property type="project" value="UniProtKB-KW"/>
</dbReference>
<feature type="transmembrane region" description="Helical" evidence="12">
    <location>
        <begin position="571"/>
        <end position="596"/>
    </location>
</feature>
<proteinExistence type="inferred from homology"/>
<dbReference type="InterPro" id="IPR017871">
    <property type="entry name" value="ABC_transporter-like_CS"/>
</dbReference>
<keyword evidence="2" id="KW-0813">Transport</keyword>
<feature type="domain" description="ABC transporter" evidence="13">
    <location>
        <begin position="4"/>
        <end position="242"/>
    </location>
</feature>
<dbReference type="CDD" id="cd03255">
    <property type="entry name" value="ABC_MJ0796_LolCDE_FtsE"/>
    <property type="match status" value="1"/>
</dbReference>
<dbReference type="AlphaFoldDB" id="A0A3F3GVI9"/>
<sequence length="655" mass="70381">MSYLELKNIKKSYFLGKEEFPVLKGINLDFDLGDFVSILGESGGGKSTLMNIIGGLDRNFSGEVLVKGNLLDHKQEKELDRYRRETIGYIYQSYNLVSHLSVLDNVLVSLDMTTLNKKQREARAKELLQKVGLEKQIKKYPNQLSGGQKQRVAIARALASDPKVIIADEPTGALDAENTQEVLELLNDIAKEGRLVITVTHSQAVADAGTRIVRLADGQIESDERIKPAFGTTDQEMLGSRPLPLMASVRTAAKHFKYNLKHNSLIILGTAIGLFAVVLFSGLGNGISGYIGDQIAKVANPQSVTVSRYSKETDGESGAAALLGGGNKQTFTADQIKQIKDTKHVSKVENSYSATNVNATVNGKSATITSLTNWSSENTTDNIEAGHAPKTNEVLLNETTVTKRLGYSNYKDAIGQLITMTYMVQNGQSATNVTIDAKIAGVIKANSQGIPQGITSTQTMQNALEKAGLSTAPSSLNLKVDDMDNVKATTKKIDQIKDSSSNRLYKTSSVMSIIDQAQTYVNLATNVLATIAGISLIVSALMIIVTMYMSVSARTKEIGILRAIGESKSDIQWLFITESLITGLLSAVFATGLAFVAEAAVNAALKGTADYAFVQITAGNVITAFVLAILISLFAAMLPARRASKLNPIDALAAD</sequence>
<evidence type="ECO:0000256" key="1">
    <source>
        <dbReference type="ARBA" id="ARBA00004429"/>
    </source>
</evidence>
<evidence type="ECO:0000256" key="5">
    <source>
        <dbReference type="ARBA" id="ARBA00022692"/>
    </source>
</evidence>
<dbReference type="InterPro" id="IPR027417">
    <property type="entry name" value="P-loop_NTPase"/>
</dbReference>
<organism evidence="14 15">
    <name type="scientific">Fructobacillus pseudoficulneus</name>
    <dbReference type="NCBI Taxonomy" id="220714"/>
    <lineage>
        <taxon>Bacteria</taxon>
        <taxon>Bacillati</taxon>
        <taxon>Bacillota</taxon>
        <taxon>Bacilli</taxon>
        <taxon>Lactobacillales</taxon>
        <taxon>Lactobacillaceae</taxon>
        <taxon>Fructobacillus</taxon>
    </lineage>
</organism>